<comment type="caution">
    <text evidence="7">The sequence shown here is derived from an EMBL/GenBank/DDBJ whole genome shotgun (WGS) entry which is preliminary data.</text>
</comment>
<dbReference type="Proteomes" id="UP000777482">
    <property type="component" value="Unassembled WGS sequence"/>
</dbReference>
<dbReference type="Gene3D" id="3.40.605.10">
    <property type="entry name" value="Aldehyde Dehydrogenase, Chain A, domain 1"/>
    <property type="match status" value="1"/>
</dbReference>
<dbReference type="CDD" id="cd07102">
    <property type="entry name" value="ALDH_EDX86601"/>
    <property type="match status" value="1"/>
</dbReference>
<feature type="domain" description="Aldehyde dehydrogenase" evidence="6">
    <location>
        <begin position="7"/>
        <end position="460"/>
    </location>
</feature>
<name>A0A9P7B7E8_RHOMI</name>
<evidence type="ECO:0000313" key="8">
    <source>
        <dbReference type="Proteomes" id="UP000777482"/>
    </source>
</evidence>
<dbReference type="FunFam" id="3.40.309.10:FF:000009">
    <property type="entry name" value="Aldehyde dehydrogenase A"/>
    <property type="match status" value="1"/>
</dbReference>
<feature type="active site" evidence="3">
    <location>
        <position position="247"/>
    </location>
</feature>
<keyword evidence="2 4" id="KW-0560">Oxidoreductase</keyword>
<evidence type="ECO:0000256" key="1">
    <source>
        <dbReference type="ARBA" id="ARBA00009986"/>
    </source>
</evidence>
<keyword evidence="5" id="KW-1133">Transmembrane helix</keyword>
<evidence type="ECO:0000256" key="3">
    <source>
        <dbReference type="PROSITE-ProRule" id="PRU10007"/>
    </source>
</evidence>
<comment type="similarity">
    <text evidence="1 4">Belongs to the aldehyde dehydrogenase family.</text>
</comment>
<accession>A0A9P7B7E8</accession>
<evidence type="ECO:0000256" key="5">
    <source>
        <dbReference type="SAM" id="Phobius"/>
    </source>
</evidence>
<dbReference type="InterPro" id="IPR029510">
    <property type="entry name" value="Ald_DH_CS_GLU"/>
</dbReference>
<evidence type="ECO:0000256" key="2">
    <source>
        <dbReference type="ARBA" id="ARBA00023002"/>
    </source>
</evidence>
<protein>
    <recommendedName>
        <fullName evidence="6">Aldehyde dehydrogenase domain-containing protein</fullName>
    </recommendedName>
</protein>
<dbReference type="InterPro" id="IPR016161">
    <property type="entry name" value="Ald_DH/histidinol_DH"/>
</dbReference>
<reference evidence="7 8" key="1">
    <citation type="submission" date="2020-11" db="EMBL/GenBank/DDBJ databases">
        <title>Kefir isolates.</title>
        <authorList>
            <person name="Marcisauskas S."/>
            <person name="Kim Y."/>
            <person name="Blasche S."/>
        </authorList>
    </citation>
    <scope>NUCLEOTIDE SEQUENCE [LARGE SCALE GENOMIC DNA]</scope>
    <source>
        <strain evidence="7 8">KR</strain>
    </source>
</reference>
<dbReference type="SUPFAM" id="SSF53720">
    <property type="entry name" value="ALDH-like"/>
    <property type="match status" value="1"/>
</dbReference>
<keyword evidence="5" id="KW-0472">Membrane</keyword>
<dbReference type="AlphaFoldDB" id="A0A9P7B7E8"/>
<evidence type="ECO:0000313" key="7">
    <source>
        <dbReference type="EMBL" id="KAG0664215.1"/>
    </source>
</evidence>
<dbReference type="Pfam" id="PF00171">
    <property type="entry name" value="Aldedh"/>
    <property type="match status" value="1"/>
</dbReference>
<dbReference type="OrthoDB" id="310895at2759"/>
<organism evidence="7 8">
    <name type="scientific">Rhodotorula mucilaginosa</name>
    <name type="common">Yeast</name>
    <name type="synonym">Rhodotorula rubra</name>
    <dbReference type="NCBI Taxonomy" id="5537"/>
    <lineage>
        <taxon>Eukaryota</taxon>
        <taxon>Fungi</taxon>
        <taxon>Dikarya</taxon>
        <taxon>Basidiomycota</taxon>
        <taxon>Pucciniomycotina</taxon>
        <taxon>Microbotryomycetes</taxon>
        <taxon>Sporidiobolales</taxon>
        <taxon>Sporidiobolaceae</taxon>
        <taxon>Rhodotorula</taxon>
    </lineage>
</organism>
<proteinExistence type="inferred from homology"/>
<feature type="transmembrane region" description="Helical" evidence="5">
    <location>
        <begin position="547"/>
        <end position="574"/>
    </location>
</feature>
<evidence type="ECO:0000256" key="4">
    <source>
        <dbReference type="RuleBase" id="RU003345"/>
    </source>
</evidence>
<evidence type="ECO:0000259" key="6">
    <source>
        <dbReference type="Pfam" id="PF00171"/>
    </source>
</evidence>
<dbReference type="InterPro" id="IPR015590">
    <property type="entry name" value="Aldehyde_DH_dom"/>
</dbReference>
<dbReference type="PROSITE" id="PS00687">
    <property type="entry name" value="ALDEHYDE_DEHYDR_GLU"/>
    <property type="match status" value="1"/>
</dbReference>
<sequence>MTDFNDQELSTLSPIDGSIVATRAYPPSLAHLDQVVNDAHSAHLAWRTESLEHRKHLVHRAVDHLASRALELAPELTTQMGRPARYAPAEFATFKDRAVWLLEHADDALKDEHVDEGRPEGFKRIIRRAPVGVCLLVGAWNFPYMIQVNALIPALVAGNSVLLKPSPQTPLVAERIQESFEAAGIPRGLIQTLHLNPPQTDHLVAHPLVPFVSFTGSVQNGKRVEKTAALAAADAQGPAVFKSVGLELGGKDAAYVREEDSDPAYAAENIVDGAMFNSGQSCCGIERVYVHEAVYDRFVEEVVKVVKGYKLGDPREQETTLGPVVSLRSAATIREHIAEAVSKGAKALIPESDFPEAKEGTTYVAPQVLVNVTHEMKVMSEETFGPVFGIMKVKDDAEALALINDSRYGLTSSIWTRSEEAYLNLVDEIETGTVFMNRCDYLDPALPWTGYKESGRGISLSSVKISTTCVYGMWTRTGYTGLPVEAPPGIHDSDLVAATPRSARTGPTSTSGGGFDGGTRSAPLLSAAGTLTARTGTSGKSMKTPWYLTWTGIAGLVTALLLAIGLGVGLGVGLGTRDDGDPKSNAVQGGAAATAMSTVTSQSIFSSILIADPSTTVIQISVDDTAAAGGPPSLATFTSYIGGSTVLVSAPIGFATRTASIPVVTVSETLAPSTRVQTVFATTYASTQTVTVALPGGATRTTTEIVTVERTVTAQPLGRVKR</sequence>
<dbReference type="InterPro" id="IPR016162">
    <property type="entry name" value="Ald_DH_N"/>
</dbReference>
<dbReference type="GO" id="GO:0016620">
    <property type="term" value="F:oxidoreductase activity, acting on the aldehyde or oxo group of donors, NAD or NADP as acceptor"/>
    <property type="evidence" value="ECO:0007669"/>
    <property type="project" value="InterPro"/>
</dbReference>
<dbReference type="InterPro" id="IPR016163">
    <property type="entry name" value="Ald_DH_C"/>
</dbReference>
<gene>
    <name evidence="7" type="ORF">C6P46_001679</name>
</gene>
<dbReference type="PANTHER" id="PTHR11699">
    <property type="entry name" value="ALDEHYDE DEHYDROGENASE-RELATED"/>
    <property type="match status" value="1"/>
</dbReference>
<dbReference type="Gene3D" id="3.40.309.10">
    <property type="entry name" value="Aldehyde Dehydrogenase, Chain A, domain 2"/>
    <property type="match status" value="1"/>
</dbReference>
<dbReference type="EMBL" id="PUHQ01000015">
    <property type="protein sequence ID" value="KAG0664215.1"/>
    <property type="molecule type" value="Genomic_DNA"/>
</dbReference>
<keyword evidence="5" id="KW-0812">Transmembrane</keyword>
<keyword evidence="8" id="KW-1185">Reference proteome</keyword>